<dbReference type="SUPFAM" id="SSF56601">
    <property type="entry name" value="beta-lactamase/transpeptidase-like"/>
    <property type="match status" value="1"/>
</dbReference>
<evidence type="ECO:0000256" key="3">
    <source>
        <dbReference type="ARBA" id="ARBA00022801"/>
    </source>
</evidence>
<dbReference type="InterPro" id="IPR001466">
    <property type="entry name" value="Beta-lactam-related"/>
</dbReference>
<dbReference type="Pfam" id="PF00144">
    <property type="entry name" value="Beta-lactamase"/>
    <property type="match status" value="1"/>
</dbReference>
<comment type="caution">
    <text evidence="8">The sequence shown here is derived from an EMBL/GenBank/DDBJ whole genome shotgun (WGS) entry which is preliminary data.</text>
</comment>
<dbReference type="SMART" id="SM00028">
    <property type="entry name" value="TPR"/>
    <property type="match status" value="2"/>
</dbReference>
<dbReference type="PANTHER" id="PTHR46825">
    <property type="entry name" value="D-ALANYL-D-ALANINE-CARBOXYPEPTIDASE/ENDOPEPTIDASE AMPH"/>
    <property type="match status" value="1"/>
</dbReference>
<dbReference type="GO" id="GO:0016787">
    <property type="term" value="F:hydrolase activity"/>
    <property type="evidence" value="ECO:0007669"/>
    <property type="project" value="UniProtKB-KW"/>
</dbReference>
<dbReference type="InterPro" id="IPR050491">
    <property type="entry name" value="AmpC-like"/>
</dbReference>
<feature type="domain" description="Beta-lactamase-related" evidence="7">
    <location>
        <begin position="10"/>
        <end position="333"/>
    </location>
</feature>
<reference evidence="9" key="1">
    <citation type="journal article" date="2019" name="Int. J. Syst. Evol. Microbiol.">
        <title>The Global Catalogue of Microorganisms (GCM) 10K type strain sequencing project: providing services to taxonomists for standard genome sequencing and annotation.</title>
        <authorList>
            <consortium name="The Broad Institute Genomics Platform"/>
            <consortium name="The Broad Institute Genome Sequencing Center for Infectious Disease"/>
            <person name="Wu L."/>
            <person name="Ma J."/>
        </authorList>
    </citation>
    <scope>NUCLEOTIDE SEQUENCE [LARGE SCALE GENOMIC DNA]</scope>
    <source>
        <strain evidence="9">JCM 17225</strain>
    </source>
</reference>
<dbReference type="EC" id="3.5.2.6" evidence="6"/>
<dbReference type="Proteomes" id="UP001501469">
    <property type="component" value="Unassembled WGS sequence"/>
</dbReference>
<feature type="repeat" description="TPR" evidence="5">
    <location>
        <begin position="413"/>
        <end position="446"/>
    </location>
</feature>
<keyword evidence="4 6" id="KW-0046">Antibiotic resistance</keyword>
<dbReference type="Gene3D" id="3.40.710.10">
    <property type="entry name" value="DD-peptidase/beta-lactamase superfamily"/>
    <property type="match status" value="1"/>
</dbReference>
<evidence type="ECO:0000259" key="7">
    <source>
        <dbReference type="Pfam" id="PF00144"/>
    </source>
</evidence>
<name>A0ABP7U6P1_9BACT</name>
<dbReference type="InterPro" id="IPR011990">
    <property type="entry name" value="TPR-like_helical_dom_sf"/>
</dbReference>
<keyword evidence="5" id="KW-0802">TPR repeat</keyword>
<dbReference type="Gene3D" id="1.25.40.10">
    <property type="entry name" value="Tetratricopeptide repeat domain"/>
    <property type="match status" value="1"/>
</dbReference>
<sequence length="459" mass="50557">MDTVVQRLGNAFMQQPARVGLSIGITQNGRAYFYHFGTTEKGKSQVATQNTPYEIGSISKTFTSLLLAHAVLEKRVSLNDDIRKYLPGAYPNLAFQGKPITLKHLANTTSRLPNNLPKNLLEGLLQHASTDSVPLLAVKRMRGYTKQNFLADLHQARLDTFPGLLPRHSNVASQLLAYMLESVYQASYADLLVRYIDQPLHLTGSAGTGPKSTGYDGNGHHMPYDAIETSRASGGLQYSPADMVKYLQYQLAASDKAVALVQQPTWGRPDAEAIAFNWNLDQTVDGKRRLQHSGGTFGYASYCELYPQLQFGIVLLANESDPNTQAALQATAWQIVDALYGVPPALQALRAGLAASQYRQAAAVVTAVKKKHPELHLTEAYVNTWGYTLLQQGQPKAALELFKLNVSLYPHAWNAYDSLAETYESADDKPQAIENYRRSLALNPRNANAAEHLRKLGAK</sequence>
<evidence type="ECO:0000256" key="4">
    <source>
        <dbReference type="ARBA" id="ARBA00023251"/>
    </source>
</evidence>
<comment type="similarity">
    <text evidence="2 6">Belongs to the class-C beta-lactamase family.</text>
</comment>
<gene>
    <name evidence="8" type="ORF">GCM10022409_20860</name>
</gene>
<organism evidence="8 9">
    <name type="scientific">Hymenobacter glaciei</name>
    <dbReference type="NCBI Taxonomy" id="877209"/>
    <lineage>
        <taxon>Bacteria</taxon>
        <taxon>Pseudomonadati</taxon>
        <taxon>Bacteroidota</taxon>
        <taxon>Cytophagia</taxon>
        <taxon>Cytophagales</taxon>
        <taxon>Hymenobacteraceae</taxon>
        <taxon>Hymenobacter</taxon>
    </lineage>
</organism>
<dbReference type="PROSITE" id="PS00336">
    <property type="entry name" value="BETA_LACTAMASE_C"/>
    <property type="match status" value="1"/>
</dbReference>
<dbReference type="InterPro" id="IPR012338">
    <property type="entry name" value="Beta-lactam/transpept-like"/>
</dbReference>
<evidence type="ECO:0000256" key="6">
    <source>
        <dbReference type="RuleBase" id="RU361140"/>
    </source>
</evidence>
<evidence type="ECO:0000256" key="1">
    <source>
        <dbReference type="ARBA" id="ARBA00001526"/>
    </source>
</evidence>
<evidence type="ECO:0000313" key="8">
    <source>
        <dbReference type="EMBL" id="GAA4035884.1"/>
    </source>
</evidence>
<dbReference type="PROSITE" id="PS50005">
    <property type="entry name" value="TPR"/>
    <property type="match status" value="1"/>
</dbReference>
<proteinExistence type="inferred from homology"/>
<evidence type="ECO:0000313" key="9">
    <source>
        <dbReference type="Proteomes" id="UP001501469"/>
    </source>
</evidence>
<keyword evidence="9" id="KW-1185">Reference proteome</keyword>
<comment type="catalytic activity">
    <reaction evidence="1 6">
        <text>a beta-lactam + H2O = a substituted beta-amino acid</text>
        <dbReference type="Rhea" id="RHEA:20401"/>
        <dbReference type="ChEBI" id="CHEBI:15377"/>
        <dbReference type="ChEBI" id="CHEBI:35627"/>
        <dbReference type="ChEBI" id="CHEBI:140347"/>
        <dbReference type="EC" id="3.5.2.6"/>
    </reaction>
</comment>
<dbReference type="EMBL" id="BAABDK010000016">
    <property type="protein sequence ID" value="GAA4035884.1"/>
    <property type="molecule type" value="Genomic_DNA"/>
</dbReference>
<protein>
    <recommendedName>
        <fullName evidence="6">Beta-lactamase</fullName>
        <ecNumber evidence="6">3.5.2.6</ecNumber>
    </recommendedName>
</protein>
<dbReference type="InterPro" id="IPR019734">
    <property type="entry name" value="TPR_rpt"/>
</dbReference>
<keyword evidence="3 6" id="KW-0378">Hydrolase</keyword>
<dbReference type="PANTHER" id="PTHR46825:SF8">
    <property type="entry name" value="BETA-LACTAMASE-RELATED"/>
    <property type="match status" value="1"/>
</dbReference>
<accession>A0ABP7U6P1</accession>
<evidence type="ECO:0000256" key="2">
    <source>
        <dbReference type="ARBA" id="ARBA00007840"/>
    </source>
</evidence>
<dbReference type="SUPFAM" id="SSF48452">
    <property type="entry name" value="TPR-like"/>
    <property type="match status" value="1"/>
</dbReference>
<dbReference type="InterPro" id="IPR001586">
    <property type="entry name" value="Beta-lactam_class-C_AS"/>
</dbReference>
<evidence type="ECO:0000256" key="5">
    <source>
        <dbReference type="PROSITE-ProRule" id="PRU00339"/>
    </source>
</evidence>